<accession>A0ACC5R6X3</accession>
<dbReference type="Proteomes" id="UP000616151">
    <property type="component" value="Unassembled WGS sequence"/>
</dbReference>
<comment type="caution">
    <text evidence="1">The sequence shown here is derived from an EMBL/GenBank/DDBJ whole genome shotgun (WGS) entry which is preliminary data.</text>
</comment>
<dbReference type="EMBL" id="JAENHL010000007">
    <property type="protein sequence ID" value="MBK1868251.1"/>
    <property type="molecule type" value="Genomic_DNA"/>
</dbReference>
<keyword evidence="2" id="KW-1185">Reference proteome</keyword>
<proteinExistence type="predicted"/>
<name>A0ACC5R6X3_9HYPH</name>
<organism evidence="1 2">
    <name type="scientific">Taklimakanibacter albus</name>
    <dbReference type="NCBI Taxonomy" id="2800327"/>
    <lineage>
        <taxon>Bacteria</taxon>
        <taxon>Pseudomonadati</taxon>
        <taxon>Pseudomonadota</taxon>
        <taxon>Alphaproteobacteria</taxon>
        <taxon>Hyphomicrobiales</taxon>
        <taxon>Aestuariivirgaceae</taxon>
        <taxon>Taklimakanibacter</taxon>
    </lineage>
</organism>
<gene>
    <name evidence="1" type="ORF">JHL16_18000</name>
</gene>
<evidence type="ECO:0000313" key="2">
    <source>
        <dbReference type="Proteomes" id="UP000616151"/>
    </source>
</evidence>
<reference evidence="1" key="1">
    <citation type="submission" date="2021-01" db="EMBL/GenBank/DDBJ databases">
        <authorList>
            <person name="Sun Q."/>
        </authorList>
    </citation>
    <scope>NUCLEOTIDE SEQUENCE</scope>
    <source>
        <strain evidence="1">YIM B02566</strain>
    </source>
</reference>
<sequence length="1060" mass="114310">MASPYAHPLVPNAYDRSPSFPQWEAVIMREGVGYSQGAEINEAQSLAERRHRRVGNLVARDGDRVSGAEIIVDRVAGTARLTPGTLYIRGDVRPIGEKLISAVPMTGEIRIGVRITTTVIDEIAEPALYGLHPGEPSEGEPGAVRVAQAIAWSIEGDEEAGDFIPVYLLKDGTVVDQTPPPQLSGFNQALALYDRDSNGNYIVEGCRVTALGKIGSKQHFSISEGVANIMGFKRSRAAALRHQQEETWDNEQISAEPHNYPAGGGAVVIPVNHSPIDSVQTVIITRQTTQTVVRGAVTNTMDNLPHASVTSIISVTQGATTFTPTTDYVLNNDRVDWTSGGAEPATGSSYSVTYRYLSPVAPSAIGPNSVTVTGGVAGTTALITYRWKLNRIDLLCLDSDGLPVYLTGVASRETPVAPLAPFTLLPLAEITNNWLTKPSVVNTGVRAYHMTAIDRMYKRIVDLLDLTAQERLRRDIDSREPVAKKGVFVDPFTSDRYRDQGEAQTAAIFLGSMQLAIDPTFKLPELDGPVCLDYTEEIIISQPLVSGCSKINPYSNYEPLPGALALTPSSDFWVEHVTEWTSPVTRQFTGNSNRTTTSEELVDEREELLEFLRQINIDFTARGFGAGENLASLTFDGVNVTPPGLTADANGRIIGTFQIPANVTAGQKAVIATGAGGTSAQALFVGQGRVEIETMRRVTTITRAPANQTVAQGRPPRNEGNGNADPLAQTFTLPEGRHVAGVNLRFCAKGVASNGVLIQIVTVENGIPTVEVVAEAFVEMGPVVLNQWTPIRFPIPVYLPADREFAIVAKTDDAVHGLAYAKVGAFDPVAQQFVGAQPYSVGVMLSSSNARTWTPHQDEDLTFQIVAAKFSPTTKVVPLGSHAVTMASDFLARAAVELPTGDASFYFEIERASGQITRLQPDQPWELTEYITETVQFRAVLKGSEKISPILYPGVLLVVGKIRTSGTYVTRAFAMGTAIRLSTFLWSQLPAGAAVTIERDAADDNWIEVDETQATALNNGWMEREFTANPVTAVQGRLRVTITGGPGARPAIAEFRSVSI</sequence>
<protein>
    <submittedName>
        <fullName evidence="1">DUF4815 domain-containing protein</fullName>
    </submittedName>
</protein>
<evidence type="ECO:0000313" key="1">
    <source>
        <dbReference type="EMBL" id="MBK1868251.1"/>
    </source>
</evidence>